<keyword evidence="1" id="KW-0813">Transport</keyword>
<keyword evidence="1" id="KW-1134">Transmembrane beta strand</keyword>
<keyword evidence="1" id="KW-0472">Membrane</keyword>
<dbReference type="InterPro" id="IPR039426">
    <property type="entry name" value="TonB-dep_rcpt-like"/>
</dbReference>
<dbReference type="Proteomes" id="UP001491349">
    <property type="component" value="Unassembled WGS sequence"/>
</dbReference>
<proteinExistence type="inferred from homology"/>
<organism evidence="2 3">
    <name type="scientific">Flavobacterium buctense</name>
    <dbReference type="NCBI Taxonomy" id="1648146"/>
    <lineage>
        <taxon>Bacteria</taxon>
        <taxon>Pseudomonadati</taxon>
        <taxon>Bacteroidota</taxon>
        <taxon>Flavobacteriia</taxon>
        <taxon>Flavobacteriales</taxon>
        <taxon>Flavobacteriaceae</taxon>
        <taxon>Flavobacterium</taxon>
    </lineage>
</organism>
<evidence type="ECO:0000256" key="1">
    <source>
        <dbReference type="PROSITE-ProRule" id="PRU01360"/>
    </source>
</evidence>
<dbReference type="EMBL" id="JBBPCB010000002">
    <property type="protein sequence ID" value="MEK8179743.1"/>
    <property type="molecule type" value="Genomic_DNA"/>
</dbReference>
<dbReference type="InterPro" id="IPR037066">
    <property type="entry name" value="Plug_dom_sf"/>
</dbReference>
<comment type="subcellular location">
    <subcellularLocation>
        <location evidence="1">Cell outer membrane</location>
        <topology evidence="1">Multi-pass membrane protein</topology>
    </subcellularLocation>
</comment>
<evidence type="ECO:0000313" key="2">
    <source>
        <dbReference type="EMBL" id="MEK8179743.1"/>
    </source>
</evidence>
<keyword evidence="1" id="KW-0998">Cell outer membrane</keyword>
<comment type="similarity">
    <text evidence="1">Belongs to the TonB-dependent receptor family.</text>
</comment>
<keyword evidence="1" id="KW-0812">Transmembrane</keyword>
<reference evidence="2 3" key="1">
    <citation type="submission" date="2024-04" db="EMBL/GenBank/DDBJ databases">
        <title>draft genome sequnece of Flavobacterium buctense JCM 30750.</title>
        <authorList>
            <person name="Kim D.-U."/>
        </authorList>
    </citation>
    <scope>NUCLEOTIDE SEQUENCE [LARGE SCALE GENOMIC DNA]</scope>
    <source>
        <strain evidence="2 3">JCM 30750</strain>
    </source>
</reference>
<name>A0ABU9DZC8_9FLAO</name>
<keyword evidence="3" id="KW-1185">Reference proteome</keyword>
<evidence type="ECO:0000313" key="3">
    <source>
        <dbReference type="Proteomes" id="UP001491349"/>
    </source>
</evidence>
<evidence type="ECO:0008006" key="4">
    <source>
        <dbReference type="Google" id="ProtNLM"/>
    </source>
</evidence>
<protein>
    <recommendedName>
        <fullName evidence="4">TonB-dependent receptor plug domain-containing protein</fullName>
    </recommendedName>
</protein>
<accession>A0ABU9DZC8</accession>
<dbReference type="PROSITE" id="PS52016">
    <property type="entry name" value="TONB_DEPENDENT_REC_3"/>
    <property type="match status" value="1"/>
</dbReference>
<comment type="caution">
    <text evidence="2">The sequence shown here is derived from an EMBL/GenBank/DDBJ whole genome shotgun (WGS) entry which is preliminary data.</text>
</comment>
<sequence>MENQDIFNQFKKAANNAESPDFASMDKVWHRVEEKLDKTELKKATTLWKKIAVAASLLLVTTLGYQFLKNDSTEINTNNTIVQKDTVQQVTSPNKEAVVTAETVHPDIKKNADSILKDQIVISNQVALEENNTIVENKSLRTNVEEEINKPYINSVPQTNQGYINSEKREERNAKSDDVELFLNKENKVSSAKKEKPLLVFDDKVRNKQTVKEVEMDEIESIIVLPDPLYIINGVEYTEKQLFGPNPTSPYTPLNEQEIDSISILQDEKATSIYGEKGKKGVVIISTKNGKPAAKKQK</sequence>
<dbReference type="RefSeq" id="WP_187660219.1">
    <property type="nucleotide sequence ID" value="NZ_JACTAB010000003.1"/>
</dbReference>
<gene>
    <name evidence="2" type="ORF">WMW71_05265</name>
</gene>
<dbReference type="Gene3D" id="2.170.130.10">
    <property type="entry name" value="TonB-dependent receptor, plug domain"/>
    <property type="match status" value="1"/>
</dbReference>